<dbReference type="Pfam" id="PF13481">
    <property type="entry name" value="AAA_25"/>
    <property type="match status" value="1"/>
</dbReference>
<accession>A0A6B0YQ94</accession>
<feature type="region of interest" description="Disordered" evidence="1">
    <location>
        <begin position="385"/>
        <end position="439"/>
    </location>
</feature>
<feature type="compositionally biased region" description="Gly residues" evidence="1">
    <location>
        <begin position="429"/>
        <end position="439"/>
    </location>
</feature>
<dbReference type="EMBL" id="VXRG01000027">
    <property type="protein sequence ID" value="MXY92341.1"/>
    <property type="molecule type" value="Genomic_DNA"/>
</dbReference>
<protein>
    <submittedName>
        <fullName evidence="2">AAA family ATPase</fullName>
    </submittedName>
</protein>
<sequence length="439" mass="47826">MDKQAEYGTQNGQGIAGETISIRPRAGALELARVVAAVRAGERPDPADVATVKALHPGDEGGRAIDVVLKGRDPADLIADLHSGDFETRWAAWRQIAQLLPTDELRESVEIVDSWADLEAPTREWLIPAWLPAGRIGMVSGKGGKGKTWMLLQLAATMASGEREWLGRASSPDKAVLPVEPGAVVFASWEDEAEEIKRRLCIWDAALHRQADAQREAEGLPLIQRLQHTPKTGRGLRFLDMARRGPVWGVGEGDLYNQRPQLLEAGKIVREKCEEIGARLLILDSLGYAYGRDDSDNAGVADFMAAWDSWGRDHSCAVLLVHHPPKPQSEGATSSGYRGAGSWEMHARFRWELGDGAGDSDTARLSCEKASYAKRPEPVYLKRSKGTGWAWRTSKEQTPPEAADKAGRRQGKQRQKQATGSSNGNTGAEYGGLSGKNTL</sequence>
<name>A0A6B0YQ94_9CHLR</name>
<organism evidence="2">
    <name type="scientific">Caldilineaceae bacterium SB0664_bin_27</name>
    <dbReference type="NCBI Taxonomy" id="2605260"/>
    <lineage>
        <taxon>Bacteria</taxon>
        <taxon>Bacillati</taxon>
        <taxon>Chloroflexota</taxon>
        <taxon>Caldilineae</taxon>
        <taxon>Caldilineales</taxon>
        <taxon>Caldilineaceae</taxon>
    </lineage>
</organism>
<gene>
    <name evidence="2" type="ORF">F4Y42_02725</name>
</gene>
<comment type="caution">
    <text evidence="2">The sequence shown here is derived from an EMBL/GenBank/DDBJ whole genome shotgun (WGS) entry which is preliminary data.</text>
</comment>
<dbReference type="SUPFAM" id="SSF52540">
    <property type="entry name" value="P-loop containing nucleoside triphosphate hydrolases"/>
    <property type="match status" value="1"/>
</dbReference>
<reference evidence="2" key="1">
    <citation type="submission" date="2019-09" db="EMBL/GenBank/DDBJ databases">
        <title>Characterisation of the sponge microbiome using genome-centric metagenomics.</title>
        <authorList>
            <person name="Engelberts J.P."/>
            <person name="Robbins S.J."/>
            <person name="De Goeij J.M."/>
            <person name="Aranda M."/>
            <person name="Bell S.C."/>
            <person name="Webster N.S."/>
        </authorList>
    </citation>
    <scope>NUCLEOTIDE SEQUENCE</scope>
    <source>
        <strain evidence="2">SB0664_bin_27</strain>
    </source>
</reference>
<evidence type="ECO:0000313" key="2">
    <source>
        <dbReference type="EMBL" id="MXY92341.1"/>
    </source>
</evidence>
<dbReference type="AlphaFoldDB" id="A0A6B0YQ94"/>
<proteinExistence type="predicted"/>
<dbReference type="InterPro" id="IPR027417">
    <property type="entry name" value="P-loop_NTPase"/>
</dbReference>
<evidence type="ECO:0000256" key="1">
    <source>
        <dbReference type="SAM" id="MobiDB-lite"/>
    </source>
</evidence>
<dbReference type="Gene3D" id="3.40.50.300">
    <property type="entry name" value="P-loop containing nucleotide triphosphate hydrolases"/>
    <property type="match status" value="1"/>
</dbReference>